<sequence>MLELVEPKAHAVLRVVGCGGAGGNAVNGMVQGGLGGVEFMAMNSDAQALEGSLAPTKIQLGTITTQGLGCGGKPEMGRQAAEESCDEIRECVRGADMVFVTAGMGGGTGTGSAPVVARIAREEGALTVAVVSKPFLFEGRRRGRQAEEGLAALRQEVDTLIVIPNQRLLAVADRDTSLVDGFRRADEVLFQGVRGISDLITVPGLINLDFADVKSVMGSRGNALMGTGFASGESKAEEAARQAISSPLLEDVSIAGAEAVLVNICGGEDLGLHTVTEAMDIVNEAVGDDANVIFGSVIDPEMSDALRLTVIATGFGKKNEELHRGDARSMAAKAPITESMPQPKPVAPVVSSPVGRPAPAPSLSAGASQVQDINNPRWERAKKAPNLDVPTFIRKQMD</sequence>
<proteinExistence type="inferred from homology"/>
<evidence type="ECO:0000313" key="10">
    <source>
        <dbReference type="EMBL" id="NNF05331.1"/>
    </source>
</evidence>
<evidence type="ECO:0000256" key="2">
    <source>
        <dbReference type="ARBA" id="ARBA00022741"/>
    </source>
</evidence>
<dbReference type="InterPro" id="IPR024757">
    <property type="entry name" value="FtsZ_C"/>
</dbReference>
<feature type="binding site" evidence="4">
    <location>
        <position position="142"/>
    </location>
    <ligand>
        <name>GTP</name>
        <dbReference type="ChEBI" id="CHEBI:37565"/>
    </ligand>
</feature>
<dbReference type="Gene3D" id="3.40.50.1440">
    <property type="entry name" value="Tubulin/FtsZ, GTPase domain"/>
    <property type="match status" value="1"/>
</dbReference>
<feature type="domain" description="Tubulin/FtsZ 2-layer sandwich" evidence="9">
    <location>
        <begin position="206"/>
        <end position="324"/>
    </location>
</feature>
<dbReference type="GO" id="GO:0051258">
    <property type="term" value="P:protein polymerization"/>
    <property type="evidence" value="ECO:0007669"/>
    <property type="project" value="UniProtKB-UniRule"/>
</dbReference>
<dbReference type="SMART" id="SM00864">
    <property type="entry name" value="Tubulin"/>
    <property type="match status" value="1"/>
</dbReference>
<gene>
    <name evidence="4 10" type="primary">ftsZ</name>
    <name evidence="10" type="ORF">HKN21_01090</name>
</gene>
<dbReference type="GO" id="GO:0005737">
    <property type="term" value="C:cytoplasm"/>
    <property type="evidence" value="ECO:0007669"/>
    <property type="project" value="UniProtKB-SubCell"/>
</dbReference>
<dbReference type="Proteomes" id="UP000547674">
    <property type="component" value="Unassembled WGS sequence"/>
</dbReference>
<feature type="binding site" evidence="4">
    <location>
        <begin position="107"/>
        <end position="109"/>
    </location>
    <ligand>
        <name>GTP</name>
        <dbReference type="ChEBI" id="CHEBI:37565"/>
    </ligand>
</feature>
<dbReference type="InterPro" id="IPR000158">
    <property type="entry name" value="Cell_div_FtsZ"/>
</dbReference>
<feature type="region of interest" description="Disordered" evidence="7">
    <location>
        <begin position="338"/>
        <end position="398"/>
    </location>
</feature>
<dbReference type="PRINTS" id="PR00423">
    <property type="entry name" value="CELLDVISFTSZ"/>
</dbReference>
<dbReference type="GO" id="GO:0043093">
    <property type="term" value="P:FtsZ-dependent cytokinesis"/>
    <property type="evidence" value="ECO:0007669"/>
    <property type="project" value="UniProtKB-UniRule"/>
</dbReference>
<feature type="binding site" evidence="4">
    <location>
        <position position="138"/>
    </location>
    <ligand>
        <name>GTP</name>
        <dbReference type="ChEBI" id="CHEBI:37565"/>
    </ligand>
</feature>
<name>A0A7Y2H0W1_UNCEI</name>
<evidence type="ECO:0000313" key="11">
    <source>
        <dbReference type="Proteomes" id="UP000547674"/>
    </source>
</evidence>
<dbReference type="SMART" id="SM00865">
    <property type="entry name" value="Tubulin_C"/>
    <property type="match status" value="1"/>
</dbReference>
<evidence type="ECO:0000256" key="4">
    <source>
        <dbReference type="HAMAP-Rule" id="MF_00909"/>
    </source>
</evidence>
<evidence type="ECO:0000256" key="6">
    <source>
        <dbReference type="RuleBase" id="RU000631"/>
    </source>
</evidence>
<dbReference type="SUPFAM" id="SSF55307">
    <property type="entry name" value="Tubulin C-terminal domain-like"/>
    <property type="match status" value="1"/>
</dbReference>
<dbReference type="InterPro" id="IPR045061">
    <property type="entry name" value="FtsZ/CetZ"/>
</dbReference>
<keyword evidence="4" id="KW-0963">Cytoplasm</keyword>
<comment type="caution">
    <text evidence="10">The sequence shown here is derived from an EMBL/GenBank/DDBJ whole genome shotgun (WGS) entry which is preliminary data.</text>
</comment>
<dbReference type="GO" id="GO:0032153">
    <property type="term" value="C:cell division site"/>
    <property type="evidence" value="ECO:0007669"/>
    <property type="project" value="UniProtKB-UniRule"/>
</dbReference>
<accession>A0A7Y2H0W1</accession>
<dbReference type="InterPro" id="IPR037103">
    <property type="entry name" value="Tubulin/FtsZ-like_C"/>
</dbReference>
<evidence type="ECO:0000256" key="7">
    <source>
        <dbReference type="SAM" id="MobiDB-lite"/>
    </source>
</evidence>
<feature type="binding site" evidence="4">
    <location>
        <position position="186"/>
    </location>
    <ligand>
        <name>GTP</name>
        <dbReference type="ChEBI" id="CHEBI:37565"/>
    </ligand>
</feature>
<dbReference type="GO" id="GO:0000917">
    <property type="term" value="P:division septum assembly"/>
    <property type="evidence" value="ECO:0007669"/>
    <property type="project" value="UniProtKB-KW"/>
</dbReference>
<dbReference type="InterPro" id="IPR036525">
    <property type="entry name" value="Tubulin/FtsZ_GTPase_sf"/>
</dbReference>
<keyword evidence="2 4" id="KW-0547">Nucleotide-binding</keyword>
<feature type="binding site" evidence="4">
    <location>
        <begin position="20"/>
        <end position="24"/>
    </location>
    <ligand>
        <name>GTP</name>
        <dbReference type="ChEBI" id="CHEBI:37565"/>
    </ligand>
</feature>
<dbReference type="EMBL" id="JABDJR010000036">
    <property type="protein sequence ID" value="NNF05331.1"/>
    <property type="molecule type" value="Genomic_DNA"/>
</dbReference>
<dbReference type="GO" id="GO:0005525">
    <property type="term" value="F:GTP binding"/>
    <property type="evidence" value="ECO:0007669"/>
    <property type="project" value="UniProtKB-UniRule"/>
</dbReference>
<dbReference type="PANTHER" id="PTHR30314:SF3">
    <property type="entry name" value="MITOCHONDRIAL DIVISION PROTEIN FSZA"/>
    <property type="match status" value="1"/>
</dbReference>
<evidence type="ECO:0000256" key="1">
    <source>
        <dbReference type="ARBA" id="ARBA00009690"/>
    </source>
</evidence>
<organism evidence="10 11">
    <name type="scientific">Eiseniibacteriota bacterium</name>
    <dbReference type="NCBI Taxonomy" id="2212470"/>
    <lineage>
        <taxon>Bacteria</taxon>
        <taxon>Candidatus Eiseniibacteriota</taxon>
    </lineage>
</organism>
<dbReference type="HAMAP" id="MF_00909">
    <property type="entry name" value="FtsZ"/>
    <property type="match status" value="1"/>
</dbReference>
<dbReference type="NCBIfam" id="TIGR00065">
    <property type="entry name" value="ftsZ"/>
    <property type="match status" value="1"/>
</dbReference>
<dbReference type="SUPFAM" id="SSF52490">
    <property type="entry name" value="Tubulin nucleotide-binding domain-like"/>
    <property type="match status" value="1"/>
</dbReference>
<dbReference type="InterPro" id="IPR018316">
    <property type="entry name" value="Tubulin/FtsZ_2-layer-sand-dom"/>
</dbReference>
<keyword evidence="4 6" id="KW-0131">Cell cycle</keyword>
<dbReference type="CDD" id="cd02201">
    <property type="entry name" value="FtsZ_type1"/>
    <property type="match status" value="1"/>
</dbReference>
<comment type="subcellular location">
    <subcellularLocation>
        <location evidence="4">Cytoplasm</location>
    </subcellularLocation>
    <text evidence="4">Assembles at midcell at the inner surface of the cytoplasmic membrane.</text>
</comment>
<dbReference type="InterPro" id="IPR003008">
    <property type="entry name" value="Tubulin_FtsZ_GTPase"/>
</dbReference>
<protein>
    <recommendedName>
        <fullName evidence="4 5">Cell division protein FtsZ</fullName>
    </recommendedName>
</protein>
<dbReference type="InterPro" id="IPR020805">
    <property type="entry name" value="Cell_div_FtsZ_CS"/>
</dbReference>
<evidence type="ECO:0000256" key="5">
    <source>
        <dbReference type="NCBIfam" id="TIGR00065"/>
    </source>
</evidence>
<comment type="function">
    <text evidence="4 6">Essential cell division protein that forms a contractile ring structure (Z ring) at the future cell division site. The regulation of the ring assembly controls the timing and the location of cell division. One of the functions of the FtsZ ring is to recruit other cell division proteins to the septum to produce a new cell wall between the dividing cells. Binds GTP and shows GTPase activity.</text>
</comment>
<evidence type="ECO:0000259" key="8">
    <source>
        <dbReference type="SMART" id="SM00864"/>
    </source>
</evidence>
<dbReference type="FunFam" id="3.40.50.1440:FF:000001">
    <property type="entry name" value="Cell division protein FtsZ"/>
    <property type="match status" value="1"/>
</dbReference>
<dbReference type="InterPro" id="IPR008280">
    <property type="entry name" value="Tub_FtsZ_C"/>
</dbReference>
<keyword evidence="4 6" id="KW-0132">Cell division</keyword>
<reference evidence="10 11" key="1">
    <citation type="submission" date="2020-03" db="EMBL/GenBank/DDBJ databases">
        <title>Metabolic flexibility allows generalist bacteria to become dominant in a frequently disturbed ecosystem.</title>
        <authorList>
            <person name="Chen Y.-J."/>
            <person name="Leung P.M."/>
            <person name="Bay S.K."/>
            <person name="Hugenholtz P."/>
            <person name="Kessler A.J."/>
            <person name="Shelley G."/>
            <person name="Waite D.W."/>
            <person name="Cook P.L."/>
            <person name="Greening C."/>
        </authorList>
    </citation>
    <scope>NUCLEOTIDE SEQUENCE [LARGE SCALE GENOMIC DNA]</scope>
    <source>
        <strain evidence="10">SS_bin_28</strain>
    </source>
</reference>
<dbReference type="AlphaFoldDB" id="A0A7Y2H0W1"/>
<comment type="similarity">
    <text evidence="1 4 6">Belongs to the FtsZ family.</text>
</comment>
<dbReference type="PANTHER" id="PTHR30314">
    <property type="entry name" value="CELL DIVISION PROTEIN FTSZ-RELATED"/>
    <property type="match status" value="1"/>
</dbReference>
<dbReference type="GO" id="GO:0003924">
    <property type="term" value="F:GTPase activity"/>
    <property type="evidence" value="ECO:0007669"/>
    <property type="project" value="UniProtKB-UniRule"/>
</dbReference>
<dbReference type="Gene3D" id="3.30.1330.20">
    <property type="entry name" value="Tubulin/FtsZ, C-terminal domain"/>
    <property type="match status" value="1"/>
</dbReference>
<evidence type="ECO:0000259" key="9">
    <source>
        <dbReference type="SMART" id="SM00865"/>
    </source>
</evidence>
<evidence type="ECO:0000256" key="3">
    <source>
        <dbReference type="ARBA" id="ARBA00023134"/>
    </source>
</evidence>
<feature type="compositionally biased region" description="Low complexity" evidence="7">
    <location>
        <begin position="347"/>
        <end position="368"/>
    </location>
</feature>
<dbReference type="Pfam" id="PF00091">
    <property type="entry name" value="Tubulin"/>
    <property type="match status" value="1"/>
</dbReference>
<keyword evidence="3 4" id="KW-0342">GTP-binding</keyword>
<feature type="domain" description="Tubulin/FtsZ GTPase" evidence="8">
    <location>
        <begin position="12"/>
        <end position="204"/>
    </location>
</feature>
<dbReference type="PROSITE" id="PS01135">
    <property type="entry name" value="FTSZ_2"/>
    <property type="match status" value="1"/>
</dbReference>
<dbReference type="Pfam" id="PF12327">
    <property type="entry name" value="FtsZ_C"/>
    <property type="match status" value="1"/>
</dbReference>
<comment type="subunit">
    <text evidence="4">Homodimer. Polymerizes to form a dynamic ring structure in a strictly GTP-dependent manner. Interacts directly with several other division proteins.</text>
</comment>
<keyword evidence="4 6" id="KW-0717">Septation</keyword>